<accession>A0A0F9HJF5</accession>
<dbReference type="AlphaFoldDB" id="A0A0F9HJF5"/>
<organism evidence="1">
    <name type="scientific">marine sediment metagenome</name>
    <dbReference type="NCBI Taxonomy" id="412755"/>
    <lineage>
        <taxon>unclassified sequences</taxon>
        <taxon>metagenomes</taxon>
        <taxon>ecological metagenomes</taxon>
    </lineage>
</organism>
<evidence type="ECO:0000313" key="1">
    <source>
        <dbReference type="EMBL" id="KKL75252.1"/>
    </source>
</evidence>
<reference evidence="1" key="1">
    <citation type="journal article" date="2015" name="Nature">
        <title>Complex archaea that bridge the gap between prokaryotes and eukaryotes.</title>
        <authorList>
            <person name="Spang A."/>
            <person name="Saw J.H."/>
            <person name="Jorgensen S.L."/>
            <person name="Zaremba-Niedzwiedzka K."/>
            <person name="Martijn J."/>
            <person name="Lind A.E."/>
            <person name="van Eijk R."/>
            <person name="Schleper C."/>
            <person name="Guy L."/>
            <person name="Ettema T.J."/>
        </authorList>
    </citation>
    <scope>NUCLEOTIDE SEQUENCE</scope>
</reference>
<protein>
    <recommendedName>
        <fullName evidence="2">Calcineurin-like phosphoesterase domain-containing protein</fullName>
    </recommendedName>
</protein>
<gene>
    <name evidence="1" type="ORF">LCGC14_2056720</name>
</gene>
<sequence>MVMEEDIIIEGEPIYYAHTLSTKFKELRFIPLSDLHDGNPLSSMRHFTRTISELSKPNTYGALNGDMLEAVIKGSKGDIFKQQKTPQEQAERVVKKLTPYKKKLLGMTMGNHESRIYRETGIDLCRWMARELGIPYRPEGIILKISFGSGNESHQDRPYTYWIYMTHGYGGARTKPAKAVKAERAGAWLPTMDVIIMSHDHVVNVAPDVCLEPDPRTRTEKDEDGNETGFIVGRVKAHRKMLVKSSAFLKWGGYSEMLGFPPSDLEAPIILLSGTGKPHVNVLS</sequence>
<dbReference type="EMBL" id="LAZR01024403">
    <property type="protein sequence ID" value="KKL75252.1"/>
    <property type="molecule type" value="Genomic_DNA"/>
</dbReference>
<proteinExistence type="predicted"/>
<dbReference type="SUPFAM" id="SSF56300">
    <property type="entry name" value="Metallo-dependent phosphatases"/>
    <property type="match status" value="1"/>
</dbReference>
<comment type="caution">
    <text evidence="1">The sequence shown here is derived from an EMBL/GenBank/DDBJ whole genome shotgun (WGS) entry which is preliminary data.</text>
</comment>
<dbReference type="InterPro" id="IPR029052">
    <property type="entry name" value="Metallo-depent_PP-like"/>
</dbReference>
<evidence type="ECO:0008006" key="2">
    <source>
        <dbReference type="Google" id="ProtNLM"/>
    </source>
</evidence>
<name>A0A0F9HJF5_9ZZZZ</name>